<evidence type="ECO:0000256" key="1">
    <source>
        <dbReference type="SAM" id="MobiDB-lite"/>
    </source>
</evidence>
<feature type="domain" description="DUF5655" evidence="2">
    <location>
        <begin position="174"/>
        <end position="278"/>
    </location>
</feature>
<reference evidence="3 4" key="1">
    <citation type="submission" date="2016-10" db="EMBL/GenBank/DDBJ databases">
        <authorList>
            <person name="Varghese N."/>
            <person name="Submissions S."/>
        </authorList>
    </citation>
    <scope>NUCLEOTIDE SEQUENCE [LARGE SCALE GENOMIC DNA]</scope>
    <source>
        <strain evidence="3 4">CGMCC 1.6497</strain>
    </source>
</reference>
<name>A0A1H0SA61_9HYPH</name>
<protein>
    <recommendedName>
        <fullName evidence="2">DUF5655 domain-containing protein</fullName>
    </recommendedName>
</protein>
<feature type="compositionally biased region" description="Low complexity" evidence="1">
    <location>
        <begin position="81"/>
        <end position="92"/>
    </location>
</feature>
<gene>
    <name evidence="3" type="ORF">SAMN04488061_2803</name>
</gene>
<dbReference type="EMBL" id="FNJC01000004">
    <property type="protein sequence ID" value="SDP38682.1"/>
    <property type="molecule type" value="Genomic_DNA"/>
</dbReference>
<sequence length="284" mass="30680">MSTDYEDKEREFLEYLKADTGRDLAEWMHAIREADLAHRNEIIDWLRQQGFIFSWASWLERIHHNGGRPIYLDATPPSLTAPPRSTSDAPATTAPPPPKADKPKTPAPKAPFRPVLVYTAASKPAQTEMAPTPTEPPVPTPSAPRPTPPRTPPPQAPAPAGSLNPISDITALIGKAKAYAPLASFVLRTLREALPDASIQVTGNHISCGAPETFAILVPSAKDIKLGLALAEAPFERNVVRAKFSNLSPGPPKSITHMLVLTDARQIDSGLLDLLRSANASVNR</sequence>
<dbReference type="PRINTS" id="PR01217">
    <property type="entry name" value="PRICHEXTENSN"/>
</dbReference>
<feature type="region of interest" description="Disordered" evidence="1">
    <location>
        <begin position="73"/>
        <end position="110"/>
    </location>
</feature>
<comment type="caution">
    <text evidence="3">The sequence shown here is derived from an EMBL/GenBank/DDBJ whole genome shotgun (WGS) entry which is preliminary data.</text>
</comment>
<evidence type="ECO:0000313" key="4">
    <source>
        <dbReference type="Proteomes" id="UP000198795"/>
    </source>
</evidence>
<evidence type="ECO:0000259" key="2">
    <source>
        <dbReference type="Pfam" id="PF18899"/>
    </source>
</evidence>
<keyword evidence="4" id="KW-1185">Reference proteome</keyword>
<accession>A0A1H0SA61</accession>
<dbReference type="RefSeq" id="WP_210184039.1">
    <property type="nucleotide sequence ID" value="NZ_FNJC01000004.1"/>
</dbReference>
<proteinExistence type="predicted"/>
<dbReference type="Proteomes" id="UP000198795">
    <property type="component" value="Unassembled WGS sequence"/>
</dbReference>
<feature type="compositionally biased region" description="Pro residues" evidence="1">
    <location>
        <begin position="133"/>
        <end position="157"/>
    </location>
</feature>
<dbReference type="Pfam" id="PF18899">
    <property type="entry name" value="DUF5655"/>
    <property type="match status" value="1"/>
</dbReference>
<dbReference type="InterPro" id="IPR043714">
    <property type="entry name" value="DUF5655"/>
</dbReference>
<organism evidence="3 4">
    <name type="scientific">Filomicrobium insigne</name>
    <dbReference type="NCBI Taxonomy" id="418854"/>
    <lineage>
        <taxon>Bacteria</taxon>
        <taxon>Pseudomonadati</taxon>
        <taxon>Pseudomonadota</taxon>
        <taxon>Alphaproteobacteria</taxon>
        <taxon>Hyphomicrobiales</taxon>
        <taxon>Hyphomicrobiaceae</taxon>
        <taxon>Filomicrobium</taxon>
    </lineage>
</organism>
<feature type="region of interest" description="Disordered" evidence="1">
    <location>
        <begin position="124"/>
        <end position="163"/>
    </location>
</feature>
<evidence type="ECO:0000313" key="3">
    <source>
        <dbReference type="EMBL" id="SDP38682.1"/>
    </source>
</evidence>